<reference evidence="3" key="2">
    <citation type="submission" date="2015-01" db="EMBL/GenBank/DDBJ databases">
        <title>Evolutionary Origins and Diversification of the Mycorrhizal Mutualists.</title>
        <authorList>
            <consortium name="DOE Joint Genome Institute"/>
            <consortium name="Mycorrhizal Genomics Consortium"/>
            <person name="Kohler A."/>
            <person name="Kuo A."/>
            <person name="Nagy L.G."/>
            <person name="Floudas D."/>
            <person name="Copeland A."/>
            <person name="Barry K.W."/>
            <person name="Cichocki N."/>
            <person name="Veneault-Fourrey C."/>
            <person name="LaButti K."/>
            <person name="Lindquist E.A."/>
            <person name="Lipzen A."/>
            <person name="Lundell T."/>
            <person name="Morin E."/>
            <person name="Murat C."/>
            <person name="Riley R."/>
            <person name="Ohm R."/>
            <person name="Sun H."/>
            <person name="Tunlid A."/>
            <person name="Henrissat B."/>
            <person name="Grigoriev I.V."/>
            <person name="Hibbett D.S."/>
            <person name="Martin F."/>
        </authorList>
    </citation>
    <scope>NUCLEOTIDE SEQUENCE [LARGE SCALE GENOMIC DNA]</scope>
    <source>
        <strain evidence="3">LaAM-08-1</strain>
    </source>
</reference>
<evidence type="ECO:0000313" key="3">
    <source>
        <dbReference type="Proteomes" id="UP000054477"/>
    </source>
</evidence>
<accession>A0A0C9Y571</accession>
<name>A0A0C9Y571_9AGAR</name>
<sequence length="99" mass="10541">NLQKSSCSLTPQPLFPEFLPQDAAARRASAPAAPAGPLLSMRLDAEAPPVTVPTAPVSLTNASVKWTEYTRPGISNQWPEGLTRPNSHPMTLSNLCSSM</sequence>
<feature type="non-terminal residue" evidence="2">
    <location>
        <position position="99"/>
    </location>
</feature>
<feature type="region of interest" description="Disordered" evidence="1">
    <location>
        <begin position="75"/>
        <end position="99"/>
    </location>
</feature>
<organism evidence="2 3">
    <name type="scientific">Laccaria amethystina LaAM-08-1</name>
    <dbReference type="NCBI Taxonomy" id="1095629"/>
    <lineage>
        <taxon>Eukaryota</taxon>
        <taxon>Fungi</taxon>
        <taxon>Dikarya</taxon>
        <taxon>Basidiomycota</taxon>
        <taxon>Agaricomycotina</taxon>
        <taxon>Agaricomycetes</taxon>
        <taxon>Agaricomycetidae</taxon>
        <taxon>Agaricales</taxon>
        <taxon>Agaricineae</taxon>
        <taxon>Hydnangiaceae</taxon>
        <taxon>Laccaria</taxon>
    </lineage>
</organism>
<dbReference type="Proteomes" id="UP000054477">
    <property type="component" value="Unassembled WGS sequence"/>
</dbReference>
<gene>
    <name evidence="2" type="ORF">K443DRAFT_91601</name>
</gene>
<feature type="non-terminal residue" evidence="2">
    <location>
        <position position="1"/>
    </location>
</feature>
<dbReference type="HOGENOM" id="CLU_2326334_0_0_1"/>
<dbReference type="EMBL" id="KN838561">
    <property type="protein sequence ID" value="KIK05297.1"/>
    <property type="molecule type" value="Genomic_DNA"/>
</dbReference>
<dbReference type="AlphaFoldDB" id="A0A0C9Y571"/>
<evidence type="ECO:0000256" key="1">
    <source>
        <dbReference type="SAM" id="MobiDB-lite"/>
    </source>
</evidence>
<proteinExistence type="predicted"/>
<keyword evidence="3" id="KW-1185">Reference proteome</keyword>
<evidence type="ECO:0000313" key="2">
    <source>
        <dbReference type="EMBL" id="KIK05297.1"/>
    </source>
</evidence>
<protein>
    <submittedName>
        <fullName evidence="2">Uncharacterized protein</fullName>
    </submittedName>
</protein>
<reference evidence="2 3" key="1">
    <citation type="submission" date="2014-04" db="EMBL/GenBank/DDBJ databases">
        <authorList>
            <consortium name="DOE Joint Genome Institute"/>
            <person name="Kuo A."/>
            <person name="Kohler A."/>
            <person name="Nagy L.G."/>
            <person name="Floudas D."/>
            <person name="Copeland A."/>
            <person name="Barry K.W."/>
            <person name="Cichocki N."/>
            <person name="Veneault-Fourrey C."/>
            <person name="LaButti K."/>
            <person name="Lindquist E.A."/>
            <person name="Lipzen A."/>
            <person name="Lundell T."/>
            <person name="Morin E."/>
            <person name="Murat C."/>
            <person name="Sun H."/>
            <person name="Tunlid A."/>
            <person name="Henrissat B."/>
            <person name="Grigoriev I.V."/>
            <person name="Hibbett D.S."/>
            <person name="Martin F."/>
            <person name="Nordberg H.P."/>
            <person name="Cantor M.N."/>
            <person name="Hua S.X."/>
        </authorList>
    </citation>
    <scope>NUCLEOTIDE SEQUENCE [LARGE SCALE GENOMIC DNA]</scope>
    <source>
        <strain evidence="2 3">LaAM-08-1</strain>
    </source>
</reference>